<dbReference type="Proteomes" id="UP001364211">
    <property type="component" value="Unassembled WGS sequence"/>
</dbReference>
<accession>A0ABU8T273</accession>
<name>A0ABU8T273_9PSEU</name>
<evidence type="ECO:0008006" key="4">
    <source>
        <dbReference type="Google" id="ProtNLM"/>
    </source>
</evidence>
<evidence type="ECO:0000313" key="2">
    <source>
        <dbReference type="EMBL" id="MEJ8277832.1"/>
    </source>
</evidence>
<sequence length="73" mass="7916">MDRPGEHDPQVLPMADVADKWVVRCDCGCGVYTEYAAREDADEAAERARAEAGPPTAHGRAVEEAHEQAPEPI</sequence>
<feature type="region of interest" description="Disordered" evidence="1">
    <location>
        <begin position="40"/>
        <end position="73"/>
    </location>
</feature>
<gene>
    <name evidence="2" type="ORF">WJX68_02715</name>
</gene>
<reference evidence="2 3" key="1">
    <citation type="submission" date="2024-03" db="EMBL/GenBank/DDBJ databases">
        <title>Draft genome sequence of Pseudonocardia sp. DW16-2.</title>
        <authorList>
            <person name="Duangmal K."/>
        </authorList>
    </citation>
    <scope>NUCLEOTIDE SEQUENCE [LARGE SCALE GENOMIC DNA]</scope>
    <source>
        <strain evidence="2 3">DW16-2</strain>
    </source>
</reference>
<proteinExistence type="predicted"/>
<feature type="compositionally biased region" description="Basic and acidic residues" evidence="1">
    <location>
        <begin position="60"/>
        <end position="73"/>
    </location>
</feature>
<evidence type="ECO:0000256" key="1">
    <source>
        <dbReference type="SAM" id="MobiDB-lite"/>
    </source>
</evidence>
<dbReference type="EMBL" id="JBBJUP010000002">
    <property type="protein sequence ID" value="MEJ8277832.1"/>
    <property type="molecule type" value="Genomic_DNA"/>
</dbReference>
<protein>
    <recommendedName>
        <fullName evidence="4">DUF2188 domain-containing protein</fullName>
    </recommendedName>
</protein>
<comment type="caution">
    <text evidence="2">The sequence shown here is derived from an EMBL/GenBank/DDBJ whole genome shotgun (WGS) entry which is preliminary data.</text>
</comment>
<keyword evidence="3" id="KW-1185">Reference proteome</keyword>
<organism evidence="2 3">
    <name type="scientific">Pseudonocardia spirodelae</name>
    <dbReference type="NCBI Taxonomy" id="3133431"/>
    <lineage>
        <taxon>Bacteria</taxon>
        <taxon>Bacillati</taxon>
        <taxon>Actinomycetota</taxon>
        <taxon>Actinomycetes</taxon>
        <taxon>Pseudonocardiales</taxon>
        <taxon>Pseudonocardiaceae</taxon>
        <taxon>Pseudonocardia</taxon>
    </lineage>
</organism>
<dbReference type="RefSeq" id="WP_340285955.1">
    <property type="nucleotide sequence ID" value="NZ_JBBJUP010000002.1"/>
</dbReference>
<evidence type="ECO:0000313" key="3">
    <source>
        <dbReference type="Proteomes" id="UP001364211"/>
    </source>
</evidence>
<feature type="compositionally biased region" description="Basic and acidic residues" evidence="1">
    <location>
        <begin position="40"/>
        <end position="50"/>
    </location>
</feature>